<feature type="transmembrane region" description="Helical" evidence="1">
    <location>
        <begin position="95"/>
        <end position="119"/>
    </location>
</feature>
<protein>
    <recommendedName>
        <fullName evidence="4">MotA/TolQ/ExbB proton channel domain-containing protein</fullName>
    </recommendedName>
</protein>
<dbReference type="HOGENOM" id="CLU_581009_0_0_9"/>
<dbReference type="STRING" id="573061.Clocel_2671"/>
<dbReference type="EMBL" id="CP002160">
    <property type="protein sequence ID" value="ADL52371.1"/>
    <property type="molecule type" value="Genomic_DNA"/>
</dbReference>
<keyword evidence="1" id="KW-1133">Transmembrane helix</keyword>
<evidence type="ECO:0000313" key="2">
    <source>
        <dbReference type="EMBL" id="ADL52371.1"/>
    </source>
</evidence>
<organism evidence="2 3">
    <name type="scientific">Clostridium cellulovorans (strain ATCC 35296 / DSM 3052 / OCM 3 / 743B)</name>
    <dbReference type="NCBI Taxonomy" id="573061"/>
    <lineage>
        <taxon>Bacteria</taxon>
        <taxon>Bacillati</taxon>
        <taxon>Bacillota</taxon>
        <taxon>Clostridia</taxon>
        <taxon>Eubacteriales</taxon>
        <taxon>Clostridiaceae</taxon>
        <taxon>Clostridium</taxon>
    </lineage>
</organism>
<dbReference type="Proteomes" id="UP000002730">
    <property type="component" value="Chromosome"/>
</dbReference>
<dbReference type="RefSeq" id="WP_010074488.1">
    <property type="nucleotide sequence ID" value="NC_014393.1"/>
</dbReference>
<dbReference type="KEGG" id="ccb:Clocel_2671"/>
<keyword evidence="3" id="KW-1185">Reference proteome</keyword>
<dbReference type="eggNOG" id="COG0811">
    <property type="taxonomic scope" value="Bacteria"/>
</dbReference>
<keyword evidence="1" id="KW-0472">Membrane</keyword>
<evidence type="ECO:0000313" key="3">
    <source>
        <dbReference type="Proteomes" id="UP000002730"/>
    </source>
</evidence>
<name>D9SRE2_CLOC7</name>
<feature type="transmembrane region" description="Helical" evidence="1">
    <location>
        <begin position="6"/>
        <end position="28"/>
    </location>
</feature>
<dbReference type="AlphaFoldDB" id="D9SRE2"/>
<dbReference type="OrthoDB" id="1904273at2"/>
<gene>
    <name evidence="2" type="ordered locus">Clocel_2671</name>
</gene>
<feature type="transmembrane region" description="Helical" evidence="1">
    <location>
        <begin position="153"/>
        <end position="175"/>
    </location>
</feature>
<reference evidence="2 3" key="1">
    <citation type="submission" date="2010-08" db="EMBL/GenBank/DDBJ databases">
        <title>Complete sequence of Clostridium cellulovorans 743B.</title>
        <authorList>
            <consortium name="US DOE Joint Genome Institute"/>
            <person name="Lucas S."/>
            <person name="Copeland A."/>
            <person name="Lapidus A."/>
            <person name="Cheng J.-F."/>
            <person name="Bruce D."/>
            <person name="Goodwin L."/>
            <person name="Pitluck S."/>
            <person name="Chertkov O."/>
            <person name="Detter J.C."/>
            <person name="Han C."/>
            <person name="Tapia R."/>
            <person name="Land M."/>
            <person name="Hauser L."/>
            <person name="Chang Y.-J."/>
            <person name="Jeffries C."/>
            <person name="Kyrpides N."/>
            <person name="Ivanova N."/>
            <person name="Mikhailova N."/>
            <person name="Hemme C.L."/>
            <person name="Woyke T."/>
        </authorList>
    </citation>
    <scope>NUCLEOTIDE SEQUENCE [LARGE SCALE GENOMIC DNA]</scope>
    <source>
        <strain evidence="3">ATCC 35296 / DSM 3052 / OCM 3 / 743B</strain>
    </source>
</reference>
<keyword evidence="1" id="KW-0812">Transmembrane</keyword>
<proteinExistence type="predicted"/>
<accession>D9SRE2</accession>
<evidence type="ECO:0000256" key="1">
    <source>
        <dbReference type="SAM" id="Phobius"/>
    </source>
</evidence>
<sequence length="394" mass="44202">MFFSQGLSGIFICSVIVILMVLNIMYALKIKEFYKELITDLKNKRENSANKFSSKLLESTYNSFKGAVSKGVTNVNTQVIIQENIPRQYITVERLLEYVQSLVIILGLFGTFIGLALAIGSIKDVLLQLQGVDASIGEFLSKLSTPLSSMATAFYTSIFGIASSIVIKIVGIYTYKEVKEQYLDEMESYLDNVVMAEHSIDYVRVLVSLVKNLERNSKNLCDGIKNAFEKSFEGFAEKAIPLAVELTKSAQAIEKTSKVQEGVITNFNNAINSLNRPILSFKNSVDKFEGYYEGVSTEIAALDKVVNNLALQFKVNSDALKDNKDAIVEVNKELSQMFRSNIEAIEEQKLFIEKMAKNMDKSYKQFELTIGSTRAESEFATTKDKINGFFNKKR</sequence>
<evidence type="ECO:0008006" key="4">
    <source>
        <dbReference type="Google" id="ProtNLM"/>
    </source>
</evidence>